<comment type="caution">
    <text evidence="1">The sequence shown here is derived from an EMBL/GenBank/DDBJ whole genome shotgun (WGS) entry which is preliminary data.</text>
</comment>
<name>A0A2U2MZU3_9GAMM</name>
<accession>A0A2U2MZU3</accession>
<dbReference type="AlphaFoldDB" id="A0A2U2MZU3"/>
<evidence type="ECO:0000313" key="1">
    <source>
        <dbReference type="EMBL" id="PWG62332.1"/>
    </source>
</evidence>
<organism evidence="1 2">
    <name type="scientific">Sediminicurvatus halobius</name>
    <dbReference type="NCBI Taxonomy" id="2182432"/>
    <lineage>
        <taxon>Bacteria</taxon>
        <taxon>Pseudomonadati</taxon>
        <taxon>Pseudomonadota</taxon>
        <taxon>Gammaproteobacteria</taxon>
        <taxon>Chromatiales</taxon>
        <taxon>Ectothiorhodospiraceae</taxon>
        <taxon>Sediminicurvatus</taxon>
    </lineage>
</organism>
<proteinExistence type="predicted"/>
<dbReference type="Proteomes" id="UP000245474">
    <property type="component" value="Unassembled WGS sequence"/>
</dbReference>
<evidence type="ECO:0000313" key="2">
    <source>
        <dbReference type="Proteomes" id="UP000245474"/>
    </source>
</evidence>
<sequence length="100" mass="11027">MLLFLARGGSLNRFEAVSKLHDWVLPSTVAAIQEADSIEVARRYEQVSGFMGNPVTVSRYRLTDTERLRARQKLAADMCAAGLAKDRESALRMLEAGEAA</sequence>
<protein>
    <submittedName>
        <fullName evidence="1">Uncharacterized protein</fullName>
    </submittedName>
</protein>
<gene>
    <name evidence="1" type="ORF">DEM34_12725</name>
</gene>
<reference evidence="1 2" key="1">
    <citation type="submission" date="2018-05" db="EMBL/GenBank/DDBJ databases">
        <title>Spiribacter halobius sp. nov., a moderately halophilic bacterium isolated from marine solar saltern.</title>
        <authorList>
            <person name="Zheng W.-S."/>
            <person name="Lu D.-C."/>
            <person name="Du Z.-J."/>
        </authorList>
    </citation>
    <scope>NUCLEOTIDE SEQUENCE [LARGE SCALE GENOMIC DNA]</scope>
    <source>
        <strain evidence="1 2">E85</strain>
    </source>
</reference>
<keyword evidence="2" id="KW-1185">Reference proteome</keyword>
<dbReference type="EMBL" id="QFFI01000020">
    <property type="protein sequence ID" value="PWG62332.1"/>
    <property type="molecule type" value="Genomic_DNA"/>
</dbReference>